<dbReference type="PANTHER" id="PTHR23502:SF60">
    <property type="entry name" value="MAJOR FACILITATOR SUPERFAMILY (MFS) PROFILE DOMAIN-CONTAINING PROTEIN-RELATED"/>
    <property type="match status" value="1"/>
</dbReference>
<comment type="subcellular location">
    <subcellularLocation>
        <location evidence="1">Membrane</location>
        <topology evidence="1">Multi-pass membrane protein</topology>
    </subcellularLocation>
</comment>
<keyword evidence="4 6" id="KW-0472">Membrane</keyword>
<evidence type="ECO:0000313" key="9">
    <source>
        <dbReference type="Proteomes" id="UP000027456"/>
    </source>
</evidence>
<feature type="compositionally biased region" description="Basic and acidic residues" evidence="5">
    <location>
        <begin position="19"/>
        <end position="28"/>
    </location>
</feature>
<evidence type="ECO:0000313" key="8">
    <source>
        <dbReference type="EMBL" id="KEP45031.1"/>
    </source>
</evidence>
<evidence type="ECO:0000259" key="7">
    <source>
        <dbReference type="PROSITE" id="PS50850"/>
    </source>
</evidence>
<dbReference type="PROSITE" id="PS50850">
    <property type="entry name" value="MFS"/>
    <property type="match status" value="1"/>
</dbReference>
<evidence type="ECO:0000256" key="2">
    <source>
        <dbReference type="ARBA" id="ARBA00022692"/>
    </source>
</evidence>
<evidence type="ECO:0000256" key="1">
    <source>
        <dbReference type="ARBA" id="ARBA00004141"/>
    </source>
</evidence>
<dbReference type="EMBL" id="AZST01002343">
    <property type="protein sequence ID" value="KEP45031.1"/>
    <property type="molecule type" value="Genomic_DNA"/>
</dbReference>
<feature type="domain" description="Major facilitator superfamily (MFS) profile" evidence="7">
    <location>
        <begin position="81"/>
        <end position="162"/>
    </location>
</feature>
<proteinExistence type="predicted"/>
<dbReference type="InterPro" id="IPR036259">
    <property type="entry name" value="MFS_trans_sf"/>
</dbReference>
<feature type="region of interest" description="Disordered" evidence="5">
    <location>
        <begin position="1"/>
        <end position="74"/>
    </location>
</feature>
<dbReference type="STRING" id="1423351.A0A074RCY3"/>
<comment type="caution">
    <text evidence="8">The sequence shown here is derived from an EMBL/GenBank/DDBJ whole genome shotgun (WGS) entry which is preliminary data.</text>
</comment>
<organism evidence="8 9">
    <name type="scientific">Rhizoctonia solani 123E</name>
    <dbReference type="NCBI Taxonomy" id="1423351"/>
    <lineage>
        <taxon>Eukaryota</taxon>
        <taxon>Fungi</taxon>
        <taxon>Dikarya</taxon>
        <taxon>Basidiomycota</taxon>
        <taxon>Agaricomycotina</taxon>
        <taxon>Agaricomycetes</taxon>
        <taxon>Cantharellales</taxon>
        <taxon>Ceratobasidiaceae</taxon>
        <taxon>Rhizoctonia</taxon>
    </lineage>
</organism>
<reference evidence="8 9" key="1">
    <citation type="submission" date="2013-12" db="EMBL/GenBank/DDBJ databases">
        <authorList>
            <person name="Cubeta M."/>
            <person name="Pakala S."/>
            <person name="Fedorova N."/>
            <person name="Thomas E."/>
            <person name="Dean R."/>
            <person name="Jabaji S."/>
            <person name="Neate S."/>
            <person name="Toda T."/>
            <person name="Tavantzis S."/>
            <person name="Vilgalys R."/>
            <person name="Bharathan N."/>
            <person name="Pakala S."/>
            <person name="Losada L.S."/>
            <person name="Zafar N."/>
            <person name="Nierman W."/>
        </authorList>
    </citation>
    <scope>NUCLEOTIDE SEQUENCE [LARGE SCALE GENOMIC DNA]</scope>
    <source>
        <strain evidence="8 9">123E</strain>
    </source>
</reference>
<dbReference type="Gene3D" id="1.20.1720.10">
    <property type="entry name" value="Multidrug resistance protein D"/>
    <property type="match status" value="1"/>
</dbReference>
<dbReference type="Proteomes" id="UP000027456">
    <property type="component" value="Unassembled WGS sequence"/>
</dbReference>
<dbReference type="GO" id="GO:0022857">
    <property type="term" value="F:transmembrane transporter activity"/>
    <property type="evidence" value="ECO:0007669"/>
    <property type="project" value="InterPro"/>
</dbReference>
<evidence type="ECO:0000256" key="3">
    <source>
        <dbReference type="ARBA" id="ARBA00022989"/>
    </source>
</evidence>
<dbReference type="SUPFAM" id="SSF103473">
    <property type="entry name" value="MFS general substrate transporter"/>
    <property type="match status" value="1"/>
</dbReference>
<dbReference type="HOGENOM" id="CLU_1639508_0_0_1"/>
<keyword evidence="3 6" id="KW-1133">Transmembrane helix</keyword>
<keyword evidence="9" id="KW-1185">Reference proteome</keyword>
<gene>
    <name evidence="8" type="ORF">V565_327440</name>
</gene>
<sequence length="162" mass="18143">MSEEKANKSSSLAPYEESLDSRTLREGEAIVPRENSSGEHAYHNAQTSAQVHRIKEDEKNVERGAPDNWDEDPRNPRLWPGYRKWAAAAIVSLYTLVSMIAPGLPEIAHAFGITNSTFAALTLSIFILTYAIGPLFITPLSEVYGRSWPLYLSNIFFLVFNL</sequence>
<name>A0A074RCY3_9AGAM</name>
<evidence type="ECO:0000256" key="6">
    <source>
        <dbReference type="SAM" id="Phobius"/>
    </source>
</evidence>
<feature type="transmembrane region" description="Helical" evidence="6">
    <location>
        <begin position="85"/>
        <end position="104"/>
    </location>
</feature>
<evidence type="ECO:0000256" key="4">
    <source>
        <dbReference type="ARBA" id="ARBA00023136"/>
    </source>
</evidence>
<feature type="compositionally biased region" description="Basic and acidic residues" evidence="5">
    <location>
        <begin position="53"/>
        <end position="74"/>
    </location>
</feature>
<dbReference type="OrthoDB" id="6770063at2759"/>
<evidence type="ECO:0000256" key="5">
    <source>
        <dbReference type="SAM" id="MobiDB-lite"/>
    </source>
</evidence>
<dbReference type="PANTHER" id="PTHR23502">
    <property type="entry name" value="MAJOR FACILITATOR SUPERFAMILY"/>
    <property type="match status" value="1"/>
</dbReference>
<feature type="transmembrane region" description="Helical" evidence="6">
    <location>
        <begin position="116"/>
        <end position="137"/>
    </location>
</feature>
<feature type="non-terminal residue" evidence="8">
    <location>
        <position position="162"/>
    </location>
</feature>
<keyword evidence="2 6" id="KW-0812">Transmembrane</keyword>
<protein>
    <submittedName>
        <fullName evidence="8">Putative MFS multidrug transporter</fullName>
    </submittedName>
</protein>
<dbReference type="GO" id="GO:0005886">
    <property type="term" value="C:plasma membrane"/>
    <property type="evidence" value="ECO:0007669"/>
    <property type="project" value="TreeGrafter"/>
</dbReference>
<accession>A0A074RCY3</accession>
<dbReference type="InterPro" id="IPR020846">
    <property type="entry name" value="MFS_dom"/>
</dbReference>
<dbReference type="AlphaFoldDB" id="A0A074RCY3"/>